<dbReference type="SUPFAM" id="SSF48371">
    <property type="entry name" value="ARM repeat"/>
    <property type="match status" value="1"/>
</dbReference>
<keyword evidence="1" id="KW-0677">Repeat</keyword>
<dbReference type="InterPro" id="IPR011989">
    <property type="entry name" value="ARM-like"/>
</dbReference>
<dbReference type="Proteomes" id="UP000887577">
    <property type="component" value="Unplaced"/>
</dbReference>
<dbReference type="Gene3D" id="1.25.10.10">
    <property type="entry name" value="Leucine-rich Repeat Variant"/>
    <property type="match status" value="1"/>
</dbReference>
<feature type="compositionally biased region" description="Acidic residues" evidence="3">
    <location>
        <begin position="313"/>
        <end position="345"/>
    </location>
</feature>
<evidence type="ECO:0000313" key="4">
    <source>
        <dbReference type="Proteomes" id="UP000887577"/>
    </source>
</evidence>
<keyword evidence="4" id="KW-1185">Reference proteome</keyword>
<reference evidence="5" key="1">
    <citation type="submission" date="2022-11" db="UniProtKB">
        <authorList>
            <consortium name="WormBaseParasite"/>
        </authorList>
    </citation>
    <scope>IDENTIFICATION</scope>
</reference>
<dbReference type="InterPro" id="IPR039852">
    <property type="entry name" value="CAND1/CAND2"/>
</dbReference>
<dbReference type="WBParaSite" id="PSU_v2.g11.t1">
    <property type="protein sequence ID" value="PSU_v2.g11.t1"/>
    <property type="gene ID" value="PSU_v2.g11"/>
</dbReference>
<dbReference type="Pfam" id="PF25782">
    <property type="entry name" value="TPR_CAND1"/>
    <property type="match status" value="1"/>
</dbReference>
<dbReference type="PANTHER" id="PTHR12696">
    <property type="entry name" value="TIP120"/>
    <property type="match status" value="1"/>
</dbReference>
<dbReference type="InterPro" id="IPR016024">
    <property type="entry name" value="ARM-type_fold"/>
</dbReference>
<keyword evidence="2" id="KW-0833">Ubl conjugation pathway</keyword>
<proteinExistence type="predicted"/>
<evidence type="ECO:0000256" key="1">
    <source>
        <dbReference type="ARBA" id="ARBA00022737"/>
    </source>
</evidence>
<evidence type="ECO:0000313" key="5">
    <source>
        <dbReference type="WBParaSite" id="PSU_v2.g11.t1"/>
    </source>
</evidence>
<evidence type="ECO:0000256" key="2">
    <source>
        <dbReference type="ARBA" id="ARBA00022786"/>
    </source>
</evidence>
<protein>
    <submittedName>
        <fullName evidence="5">TATA-binding protein interacting (TIP20) domain-containing protein</fullName>
    </submittedName>
</protein>
<dbReference type="AlphaFoldDB" id="A0A914XVK0"/>
<feature type="region of interest" description="Disordered" evidence="3">
    <location>
        <begin position="312"/>
        <end position="345"/>
    </location>
</feature>
<accession>A0A914XVK0</accession>
<organism evidence="4 5">
    <name type="scientific">Panagrolaimus superbus</name>
    <dbReference type="NCBI Taxonomy" id="310955"/>
    <lineage>
        <taxon>Eukaryota</taxon>
        <taxon>Metazoa</taxon>
        <taxon>Ecdysozoa</taxon>
        <taxon>Nematoda</taxon>
        <taxon>Chromadorea</taxon>
        <taxon>Rhabditida</taxon>
        <taxon>Tylenchina</taxon>
        <taxon>Panagrolaimomorpha</taxon>
        <taxon>Panagrolaimoidea</taxon>
        <taxon>Panagrolaimidae</taxon>
        <taxon>Panagrolaimus</taxon>
    </lineage>
</organism>
<dbReference type="GO" id="GO:0010265">
    <property type="term" value="P:SCF complex assembly"/>
    <property type="evidence" value="ECO:0007669"/>
    <property type="project" value="InterPro"/>
</dbReference>
<sequence length="1053" mass="118472">MSSVRNADLIEKMTSADKDFRFMAINDIMESLKNKSITLDDTTENQLITNLLKLLDDPNAEVQNLDVKCLSLLVNYLAQPRLYFTLEALGKKIFEAEEENSRDIAAIALRSSIIEFNSLKNVSFNSVVDRLMPQLVNVLAKSSDNSVNEQILDIITHMFRRTGNKLEFNYDGLNDALFKHAESERYGIRRRAQQALAMYAEVVDNDQFKIIVDRVYKCCKKYMSNSALLKTYVATTTAICKNSGHRFQQSLPAFAELFIQICNRSQEDELREVTIGSFEMFFNRSPEAVTPYVEEISKIVIALLSHDPNYSYDDSDNEEDKMDIDETSADGSDDDEDSDYSDDEDVSWKVRRASAKCVEAIITHRHDLQKNYDTFGKLLIKRMKEREDNVKQDIMNAYLALIRQTRLLIPDSIIPWSLRVDSSCMYEKISMETFNEFINEDDNRKKVFDALNEQIPSLIRRISSAQKTKNTKVLEQTFILLTALVTTYPASIGTNLPQLSRGIKHSLNDRDGNMKLFTLRFLATFFATHDYTEYQSGVENIVNDVFKLAGDFFSKVSSESIEAINSLICSMANSSASMNPKLLEQIYNLLISKFQVTDMDQEVKDKTTYGLGFFVSSFGDSLGSQLDNCLSLLADRLNNEISRQSALKALTIIARSDKDFSMASVIPSVTSHFGEFLRKANRTLRINTLSLAIAIAERTKPGNFDGVDLASTFVEIPILLCDTDLQIAQLALHLAALLVAQHPQQIGPVNPVLEAVIILTKSALVQGKTQKALLEFLDVYTRSDVGSKPEFREFVGQFMEYVTSWKCYSRPAFLTVAKSIATVARGNKVSTVLPLTKELEKIVLKAQTLEIKTLSILTIGELGRLCPAVYAEKTSIKPEEIAVSCFKPTCEEDLKMSASQALGSLAVGNIQRFLPFILTQIKEESSRRYLLVYALRELITSDSVDAAEQQLFLSNIDTIWQGIITQANATESTRIVVAECLGKLCLMNPEKYLPELVNCFKSSDNLVRSSALVAIRYMISDKPIPADALLMKVLPIFFEGVKDENIDTPIFGE</sequence>
<evidence type="ECO:0000256" key="3">
    <source>
        <dbReference type="SAM" id="MobiDB-lite"/>
    </source>
</evidence>
<name>A0A914XVK0_9BILA</name>